<sequence length="99" mass="10666">MTTARLNRDHNFWATEAIQPLDLGLGRVFDPIACRAPDLAGRPRGEQRGTWAGEAREEGTGNAGPSGRRGFGARARMKDSGHRSGCLRTGPDERLGPVP</sequence>
<evidence type="ECO:0000313" key="2">
    <source>
        <dbReference type="EMBL" id="GGZ46625.1"/>
    </source>
</evidence>
<feature type="compositionally biased region" description="Basic and acidic residues" evidence="1">
    <location>
        <begin position="90"/>
        <end position="99"/>
    </location>
</feature>
<protein>
    <submittedName>
        <fullName evidence="2">Uncharacterized protein</fullName>
    </submittedName>
</protein>
<accession>A0ABQ3BI94</accession>
<comment type="caution">
    <text evidence="2">The sequence shown here is derived from an EMBL/GenBank/DDBJ whole genome shotgun (WGS) entry which is preliminary data.</text>
</comment>
<gene>
    <name evidence="2" type="ORF">GCM10010328_21180</name>
</gene>
<evidence type="ECO:0000256" key="1">
    <source>
        <dbReference type="SAM" id="MobiDB-lite"/>
    </source>
</evidence>
<reference evidence="3" key="1">
    <citation type="journal article" date="2019" name="Int. J. Syst. Evol. Microbiol.">
        <title>The Global Catalogue of Microorganisms (GCM) 10K type strain sequencing project: providing services to taxonomists for standard genome sequencing and annotation.</title>
        <authorList>
            <consortium name="The Broad Institute Genomics Platform"/>
            <consortium name="The Broad Institute Genome Sequencing Center for Infectious Disease"/>
            <person name="Wu L."/>
            <person name="Ma J."/>
        </authorList>
    </citation>
    <scope>NUCLEOTIDE SEQUENCE [LARGE SCALE GENOMIC DNA]</scope>
    <source>
        <strain evidence="3">JCM 4602</strain>
    </source>
</reference>
<feature type="compositionally biased region" description="Gly residues" evidence="1">
    <location>
        <begin position="61"/>
        <end position="70"/>
    </location>
</feature>
<organism evidence="2 3">
    <name type="scientific">Streptomyces rubiginosohelvolus</name>
    <dbReference type="NCBI Taxonomy" id="67362"/>
    <lineage>
        <taxon>Bacteria</taxon>
        <taxon>Bacillati</taxon>
        <taxon>Actinomycetota</taxon>
        <taxon>Actinomycetes</taxon>
        <taxon>Kitasatosporales</taxon>
        <taxon>Streptomycetaceae</taxon>
        <taxon>Streptomyces</taxon>
    </lineage>
</organism>
<proteinExistence type="predicted"/>
<dbReference type="EMBL" id="BMUW01000003">
    <property type="protein sequence ID" value="GGZ46625.1"/>
    <property type="molecule type" value="Genomic_DNA"/>
</dbReference>
<dbReference type="Proteomes" id="UP000624183">
    <property type="component" value="Unassembled WGS sequence"/>
</dbReference>
<keyword evidence="3" id="KW-1185">Reference proteome</keyword>
<evidence type="ECO:0000313" key="3">
    <source>
        <dbReference type="Proteomes" id="UP000624183"/>
    </source>
</evidence>
<name>A0ABQ3BI94_9ACTN</name>
<feature type="region of interest" description="Disordered" evidence="1">
    <location>
        <begin position="36"/>
        <end position="99"/>
    </location>
</feature>